<name>A0AA41YDX1_9BACT</name>
<feature type="chain" id="PRO_5041393106" evidence="1">
    <location>
        <begin position="20"/>
        <end position="79"/>
    </location>
</feature>
<sequence length="79" mass="8636">MKKLVFVLAVVFAFGVTYALNVPANVEKAGTEQVSSVSQDDKEKKKECCAEKKEACSEKKTAEEKKACCAEKKSCGEKK</sequence>
<dbReference type="RefSeq" id="WP_282592357.1">
    <property type="nucleotide sequence ID" value="NZ_JAPAAF010000021.1"/>
</dbReference>
<feature type="signal peptide" evidence="1">
    <location>
        <begin position="1"/>
        <end position="19"/>
    </location>
</feature>
<organism evidence="2 3">
    <name type="scientific">Gaoshiqia sediminis</name>
    <dbReference type="NCBI Taxonomy" id="2986998"/>
    <lineage>
        <taxon>Bacteria</taxon>
        <taxon>Pseudomonadati</taxon>
        <taxon>Bacteroidota</taxon>
        <taxon>Bacteroidia</taxon>
        <taxon>Marinilabiliales</taxon>
        <taxon>Prolixibacteraceae</taxon>
        <taxon>Gaoshiqia</taxon>
    </lineage>
</organism>
<keyword evidence="1" id="KW-0732">Signal</keyword>
<evidence type="ECO:0000256" key="1">
    <source>
        <dbReference type="SAM" id="SignalP"/>
    </source>
</evidence>
<evidence type="ECO:0000313" key="2">
    <source>
        <dbReference type="EMBL" id="MCW0483762.1"/>
    </source>
</evidence>
<dbReference type="EMBL" id="JAPAAF010000021">
    <property type="protein sequence ID" value="MCW0483762.1"/>
    <property type="molecule type" value="Genomic_DNA"/>
</dbReference>
<keyword evidence="3" id="KW-1185">Reference proteome</keyword>
<proteinExistence type="predicted"/>
<dbReference type="AlphaFoldDB" id="A0AA41YDX1"/>
<accession>A0AA41YDX1</accession>
<comment type="caution">
    <text evidence="2">The sequence shown here is derived from an EMBL/GenBank/DDBJ whole genome shotgun (WGS) entry which is preliminary data.</text>
</comment>
<dbReference type="Proteomes" id="UP001163821">
    <property type="component" value="Unassembled WGS sequence"/>
</dbReference>
<gene>
    <name evidence="2" type="ORF">N2K84_13545</name>
</gene>
<evidence type="ECO:0000313" key="3">
    <source>
        <dbReference type="Proteomes" id="UP001163821"/>
    </source>
</evidence>
<reference evidence="2" key="1">
    <citation type="submission" date="2022-10" db="EMBL/GenBank/DDBJ databases">
        <title>Gaoshiqiia sediminis gen. nov., sp. nov., isolated from coastal sediment.</title>
        <authorList>
            <person name="Yu W.X."/>
            <person name="Mu D.S."/>
            <person name="Du J.Z."/>
            <person name="Liang Y.Q."/>
        </authorList>
    </citation>
    <scope>NUCLEOTIDE SEQUENCE</scope>
    <source>
        <strain evidence="2">A06</strain>
    </source>
</reference>
<protein>
    <submittedName>
        <fullName evidence="2">Uncharacterized protein</fullName>
    </submittedName>
</protein>